<dbReference type="GO" id="GO:0005975">
    <property type="term" value="P:carbohydrate metabolic process"/>
    <property type="evidence" value="ECO:0007669"/>
    <property type="project" value="InterPro"/>
</dbReference>
<reference evidence="14" key="1">
    <citation type="submission" date="2019-12" db="EMBL/GenBank/DDBJ databases">
        <title>Genome sequencing and annotation of Brassica cretica.</title>
        <authorList>
            <person name="Studholme D.J."/>
            <person name="Sarris P.F."/>
        </authorList>
    </citation>
    <scope>NUCLEOTIDE SEQUENCE</scope>
    <source>
        <strain evidence="14">PFS-102/07</strain>
        <tissue evidence="14">Leaf</tissue>
    </source>
</reference>
<keyword evidence="7" id="KW-0325">Glycoprotein</keyword>
<evidence type="ECO:0000256" key="6">
    <source>
        <dbReference type="ARBA" id="ARBA00022824"/>
    </source>
</evidence>
<dbReference type="CDD" id="cd14752">
    <property type="entry name" value="GH31_N"/>
    <property type="match status" value="2"/>
</dbReference>
<keyword evidence="5" id="KW-0378">Hydrolase</keyword>
<dbReference type="GO" id="GO:0090599">
    <property type="term" value="F:alpha-glucosidase activity"/>
    <property type="evidence" value="ECO:0007669"/>
    <property type="project" value="TreeGrafter"/>
</dbReference>
<dbReference type="CDD" id="cd06603">
    <property type="entry name" value="GH31_GANC_GANAB_alpha"/>
    <property type="match status" value="1"/>
</dbReference>
<feature type="domain" description="Glycoside hydrolase family 31 N-terminal" evidence="12">
    <location>
        <begin position="64"/>
        <end position="249"/>
    </location>
</feature>
<dbReference type="AlphaFoldDB" id="A0A8S9M3L1"/>
<dbReference type="Pfam" id="PF01055">
    <property type="entry name" value="Glyco_hydro_31_2nd"/>
    <property type="match status" value="2"/>
</dbReference>
<dbReference type="GO" id="GO:0030246">
    <property type="term" value="F:carbohydrate binding"/>
    <property type="evidence" value="ECO:0007669"/>
    <property type="project" value="InterPro"/>
</dbReference>
<dbReference type="InterPro" id="IPR013780">
    <property type="entry name" value="Glyco_hydro_b"/>
</dbReference>
<dbReference type="Pfam" id="PF21365">
    <property type="entry name" value="Glyco_hydro_31_3rd"/>
    <property type="match status" value="1"/>
</dbReference>
<dbReference type="SUPFAM" id="SSF51011">
    <property type="entry name" value="Glycosyl hydrolase domain"/>
    <property type="match status" value="1"/>
</dbReference>
<evidence type="ECO:0000256" key="4">
    <source>
        <dbReference type="ARBA" id="ARBA00022729"/>
    </source>
</evidence>
<evidence type="ECO:0000259" key="11">
    <source>
        <dbReference type="Pfam" id="PF01055"/>
    </source>
</evidence>
<dbReference type="PANTHER" id="PTHR22762">
    <property type="entry name" value="ALPHA-GLUCOSIDASE"/>
    <property type="match status" value="1"/>
</dbReference>
<accession>A0A8S9M3L1</accession>
<evidence type="ECO:0000256" key="10">
    <source>
        <dbReference type="ARBA" id="ARBA00073689"/>
    </source>
</evidence>
<name>A0A8S9M3L1_BRACR</name>
<feature type="domain" description="Glycoside hydrolase family 31 TIM barrel" evidence="11">
    <location>
        <begin position="307"/>
        <end position="503"/>
    </location>
</feature>
<evidence type="ECO:0000256" key="3">
    <source>
        <dbReference type="ARBA" id="ARBA00007806"/>
    </source>
</evidence>
<dbReference type="GO" id="GO:0006491">
    <property type="term" value="P:N-glycan processing"/>
    <property type="evidence" value="ECO:0007669"/>
    <property type="project" value="TreeGrafter"/>
</dbReference>
<dbReference type="InterPro" id="IPR017853">
    <property type="entry name" value="GH"/>
</dbReference>
<dbReference type="FunFam" id="2.60.40.1180:FF:000023">
    <property type="entry name" value="neutral alpha-glucosidase AB isoform X2"/>
    <property type="match status" value="1"/>
</dbReference>
<evidence type="ECO:0000256" key="8">
    <source>
        <dbReference type="ARBA" id="ARBA00023295"/>
    </source>
</evidence>
<evidence type="ECO:0000256" key="9">
    <source>
        <dbReference type="ARBA" id="ARBA00042895"/>
    </source>
</evidence>
<sequence length="1251" mass="141812">MEEGGVSQLRPNSILQTRSIPCSRRGASPLIVTNVSIADGDLVAKLIPKIANQSDEDQIKPLVLSLSVYTDGIVRLRIDEDHTLNPPKKRFRVPDVVVSELEEKKIWLQKVSAETIAGDATPSSVVYVSDGYEAVVRHEPFEVFVREKSGDRRRVVSLNSHGLFDFEQLRKKAGKRSLGLIRIRDRTPTKGHGVEESEPYRLFNLDVFEYDHESPFGLYGSIPFMVSHGKSGKTSGGGFWLNAAEMQIDVLANRWDAESGFALPSSSESRIDTLWMSEAGIVDTFFFVGPEPKDVVKQYASVTGTSAMPQLFATGYHQCKWNYKDEEDVAQVDSKFHEHDIPYDVLWLDIEHTDGKRYFTWDSALFPSPEEMQKKLAAKGRRMVTIVDSHIKRDDSYHSSGKDFDGWCWPGSSSYIDMLSPEIREWWGGRFSYKKYVGSTPSLYIWNDMNEPSVFSVPEGKLSCPLNDSLLDEYYITNGYEAVVRHEPFEVFVREKSGDRRRVVSLNSHGLFEFEQLRKKAEGDNWEEKFRTHTDSRPYGSQSISFDVSFYDSSFVYGIPEHATSFALKPTKGPGVEESEPYRLFNLDVFEYEHESPFGLYGSIPFMVSHGKSGKTSGFFWLNAAEMQIDVLANGWDAESGIALPSSESRIDTLWMSEAGIVDTFFFVGPGPKDVVKQYASVTGTSAMPQLFATGYHQCRWNYKDEEDVAQVDSKFDEHDIPYDVLWLDIEHTDGKRYFTWDSALFPNPEEMQKKLAAKGRRMVTIVDPHIKRDDSYFLHKEATQMGYYVKDSSGKDFDGWCWPGSSSYIDMLSPEIREWWGGRFSYKNYVGSTPSLYIWNDMNEPSVFNGPEVTMPRDALHVGGVEHREVHNAYGYYFHMATSDGLVMREEGKDRPFVLSRAIFPGTQRYGAIWTGDNTAEWEHLRVSIPMLLTLGLTGITFSGADVGGFFGNPEPELLVRWYQVGAYYPFFRGHAHHDTKRREPWLFGERNTELMRDAIHTRYTLLPYFYTLFREANVTGVPVVRPLWMEFPQDEATFSNDEAFMVGNALLVQGVYTKGTTHAAVYLPGKASWYDLRNGKTYVGGKTYKMDAPEESIPAFQRAGTIIPRKDRFRRSSSQMDNDPYTLVVALNSTQEADGELYIDDGKSFEFKRGSYIHRSFLFSNGVLTSTNLAPSQARLSSQCSIDRIILLGHTSGPKSALVEPLNQKAEIEMGPLRMGGLVASSGTKVLTIRKPGVRVDQDWTVKVL</sequence>
<evidence type="ECO:0000259" key="13">
    <source>
        <dbReference type="Pfam" id="PF21365"/>
    </source>
</evidence>
<dbReference type="PANTHER" id="PTHR22762:SF54">
    <property type="entry name" value="BCDNA.GH04962"/>
    <property type="match status" value="1"/>
</dbReference>
<dbReference type="InterPro" id="IPR048395">
    <property type="entry name" value="Glyco_hydro_31_C"/>
</dbReference>
<gene>
    <name evidence="14" type="ORF">F2Q70_00010927</name>
</gene>
<evidence type="ECO:0000256" key="1">
    <source>
        <dbReference type="ARBA" id="ARBA00004240"/>
    </source>
</evidence>
<feature type="domain" description="Glycoside hydrolase family 31 TIM barrel" evidence="11">
    <location>
        <begin position="687"/>
        <end position="1014"/>
    </location>
</feature>
<dbReference type="InterPro" id="IPR000322">
    <property type="entry name" value="Glyco_hydro_31_TIM"/>
</dbReference>
<evidence type="ECO:0000313" key="14">
    <source>
        <dbReference type="EMBL" id="KAF2611936.1"/>
    </source>
</evidence>
<keyword evidence="4" id="KW-0732">Signal</keyword>
<dbReference type="InterPro" id="IPR011013">
    <property type="entry name" value="Gal_mutarotase_sf_dom"/>
</dbReference>
<dbReference type="FunFam" id="3.20.20.80:FF:000046">
    <property type="entry name" value="Glucosidase alpha, neutral C"/>
    <property type="match status" value="1"/>
</dbReference>
<evidence type="ECO:0000256" key="5">
    <source>
        <dbReference type="ARBA" id="ARBA00022801"/>
    </source>
</evidence>
<dbReference type="PROSITE" id="PS00129">
    <property type="entry name" value="GLYCOSYL_HYDROL_F31_1"/>
    <property type="match status" value="2"/>
</dbReference>
<protein>
    <recommendedName>
        <fullName evidence="10">Probable glucan 1,3-alpha-glucosidase</fullName>
    </recommendedName>
    <alternativeName>
        <fullName evidence="9">Glucosidase II subunit alpha</fullName>
    </alternativeName>
</protein>
<dbReference type="SUPFAM" id="SSF74650">
    <property type="entry name" value="Galactose mutarotase-like"/>
    <property type="match status" value="2"/>
</dbReference>
<evidence type="ECO:0000256" key="2">
    <source>
        <dbReference type="ARBA" id="ARBA00004833"/>
    </source>
</evidence>
<organism evidence="14">
    <name type="scientific">Brassica cretica</name>
    <name type="common">Mustard</name>
    <dbReference type="NCBI Taxonomy" id="69181"/>
    <lineage>
        <taxon>Eukaryota</taxon>
        <taxon>Viridiplantae</taxon>
        <taxon>Streptophyta</taxon>
        <taxon>Embryophyta</taxon>
        <taxon>Tracheophyta</taxon>
        <taxon>Spermatophyta</taxon>
        <taxon>Magnoliopsida</taxon>
        <taxon>eudicotyledons</taxon>
        <taxon>Gunneridae</taxon>
        <taxon>Pentapetalae</taxon>
        <taxon>rosids</taxon>
        <taxon>malvids</taxon>
        <taxon>Brassicales</taxon>
        <taxon>Brassicaceae</taxon>
        <taxon>Brassiceae</taxon>
        <taxon>Brassica</taxon>
    </lineage>
</organism>
<dbReference type="Gene3D" id="2.60.40.1180">
    <property type="entry name" value="Golgi alpha-mannosidase II"/>
    <property type="match status" value="2"/>
</dbReference>
<evidence type="ECO:0000259" key="12">
    <source>
        <dbReference type="Pfam" id="PF13802"/>
    </source>
</evidence>
<dbReference type="EMBL" id="QGKY02000089">
    <property type="protein sequence ID" value="KAF2611936.1"/>
    <property type="molecule type" value="Genomic_DNA"/>
</dbReference>
<dbReference type="SUPFAM" id="SSF51445">
    <property type="entry name" value="(Trans)glycosidases"/>
    <property type="match status" value="2"/>
</dbReference>
<evidence type="ECO:0000256" key="7">
    <source>
        <dbReference type="ARBA" id="ARBA00023180"/>
    </source>
</evidence>
<feature type="domain" description="Glycosyl hydrolase family 31 C-terminal" evidence="13">
    <location>
        <begin position="1022"/>
        <end position="1109"/>
    </location>
</feature>
<keyword evidence="8" id="KW-0326">Glycosidase</keyword>
<keyword evidence="6" id="KW-0256">Endoplasmic reticulum</keyword>
<dbReference type="InterPro" id="IPR030458">
    <property type="entry name" value="Glyco_hydro_31_AS"/>
</dbReference>
<dbReference type="Pfam" id="PF13802">
    <property type="entry name" value="Gal_mutarotas_2"/>
    <property type="match status" value="1"/>
</dbReference>
<comment type="pathway">
    <text evidence="2">Glycan metabolism; N-glycan metabolism.</text>
</comment>
<dbReference type="GO" id="GO:0005783">
    <property type="term" value="C:endoplasmic reticulum"/>
    <property type="evidence" value="ECO:0007669"/>
    <property type="project" value="UniProtKB-SubCell"/>
</dbReference>
<proteinExistence type="inferred from homology"/>
<comment type="caution">
    <text evidence="14">The sequence shown here is derived from an EMBL/GenBank/DDBJ whole genome shotgun (WGS) entry which is preliminary data.</text>
</comment>
<dbReference type="FunFam" id="3.20.20.80:FF:000039">
    <property type="entry name" value="Glucosidase, alpha neutral C"/>
    <property type="match status" value="1"/>
</dbReference>
<comment type="similarity">
    <text evidence="3">Belongs to the glycosyl hydrolase 31 family.</text>
</comment>
<dbReference type="InterPro" id="IPR025887">
    <property type="entry name" value="Glyco_hydro_31_N_dom"/>
</dbReference>
<dbReference type="Gene3D" id="3.20.20.80">
    <property type="entry name" value="Glycosidases"/>
    <property type="match status" value="3"/>
</dbReference>
<dbReference type="Gene3D" id="2.60.40.1760">
    <property type="entry name" value="glycosyl hydrolase (family 31)"/>
    <property type="match status" value="2"/>
</dbReference>
<comment type="subcellular location">
    <subcellularLocation>
        <location evidence="1">Endoplasmic reticulum</location>
    </subcellularLocation>
</comment>